<gene>
    <name evidence="2" type="ORF">SAMN06269250_1624</name>
</gene>
<protein>
    <recommendedName>
        <fullName evidence="4">DUF5723 domain-containing protein</fullName>
    </recommendedName>
</protein>
<feature type="chain" id="PRO_5012154167" description="DUF5723 domain-containing protein" evidence="1">
    <location>
        <begin position="19"/>
        <end position="371"/>
    </location>
</feature>
<feature type="signal peptide" evidence="1">
    <location>
        <begin position="1"/>
        <end position="18"/>
    </location>
</feature>
<evidence type="ECO:0000313" key="3">
    <source>
        <dbReference type="Proteomes" id="UP000219452"/>
    </source>
</evidence>
<dbReference type="RefSeq" id="WP_097125242.1">
    <property type="nucleotide sequence ID" value="NZ_OCNH01000001.1"/>
</dbReference>
<evidence type="ECO:0008006" key="4">
    <source>
        <dbReference type="Google" id="ProtNLM"/>
    </source>
</evidence>
<dbReference type="Proteomes" id="UP000219452">
    <property type="component" value="Unassembled WGS sequence"/>
</dbReference>
<dbReference type="AlphaFoldDB" id="A0A286FCY3"/>
<keyword evidence="1" id="KW-0732">Signal</keyword>
<proteinExistence type="predicted"/>
<reference evidence="3" key="1">
    <citation type="submission" date="2017-09" db="EMBL/GenBank/DDBJ databases">
        <authorList>
            <person name="Varghese N."/>
            <person name="Submissions S."/>
        </authorList>
    </citation>
    <scope>NUCLEOTIDE SEQUENCE [LARGE SCALE GENOMIC DNA]</scope>
    <source>
        <strain evidence="3">DSM 29961</strain>
    </source>
</reference>
<accession>A0A286FCY3</accession>
<sequence length="371" mass="42064">MKSFITLIIFFCVNLCFAQDKDSLTLKDLEIPNSPGFILLDQAPTSIERPNSVKAFTVGAFNSFGESNGFPKNYAIEITPFWFFKHGKNMSALKYIGIQNGKLTTALKTVSLSVAYVNKDDTLTNKPINNIAFGARTNLLKLYTSKQRKDIYDAYFRTVNHLKYVDSTLNAEGATVALKVIKPDEYKAIETRVLNLIAKKDSVSSIKKAVNLRPLIALDFAIAYNTVFFNNDFSTNRFGRFGTWLTLNYSQSLDKEDNEKNNYLNLYVVGRYLSDGTKKNNQDKYEIQNFFDIGGKFEFEFKKLSFGYEYISRANKEIKTHRSTGLIKYKVQDNLYITGAFGKNFGSTNNLVSLLGVNWGFSTGNEKLSKK</sequence>
<evidence type="ECO:0000256" key="1">
    <source>
        <dbReference type="SAM" id="SignalP"/>
    </source>
</evidence>
<organism evidence="2 3">
    <name type="scientific">Spirosoma fluviale</name>
    <dbReference type="NCBI Taxonomy" id="1597977"/>
    <lineage>
        <taxon>Bacteria</taxon>
        <taxon>Pseudomonadati</taxon>
        <taxon>Bacteroidota</taxon>
        <taxon>Cytophagia</taxon>
        <taxon>Cytophagales</taxon>
        <taxon>Cytophagaceae</taxon>
        <taxon>Spirosoma</taxon>
    </lineage>
</organism>
<evidence type="ECO:0000313" key="2">
    <source>
        <dbReference type="EMBL" id="SOD80956.1"/>
    </source>
</evidence>
<dbReference type="OrthoDB" id="918082at2"/>
<dbReference type="EMBL" id="OCNH01000001">
    <property type="protein sequence ID" value="SOD80956.1"/>
    <property type="molecule type" value="Genomic_DNA"/>
</dbReference>
<keyword evidence="3" id="KW-1185">Reference proteome</keyword>
<name>A0A286FCY3_9BACT</name>